<dbReference type="PANTHER" id="PTHR42648:SF32">
    <property type="entry name" value="RIBONUCLEASE H-LIKE DOMAIN, GAG-PRE-INTEGRASE DOMAIN PROTEIN-RELATED"/>
    <property type="match status" value="1"/>
</dbReference>
<gene>
    <name evidence="2" type="ORF">Tci_863031</name>
</gene>
<name>A0A699S0X6_TANCI</name>
<evidence type="ECO:0000313" key="2">
    <source>
        <dbReference type="EMBL" id="GFC91061.1"/>
    </source>
</evidence>
<feature type="domain" description="Integrase catalytic" evidence="1">
    <location>
        <begin position="1"/>
        <end position="92"/>
    </location>
</feature>
<reference evidence="2" key="1">
    <citation type="journal article" date="2019" name="Sci. Rep.">
        <title>Draft genome of Tanacetum cinerariifolium, the natural source of mosquito coil.</title>
        <authorList>
            <person name="Yamashiro T."/>
            <person name="Shiraishi A."/>
            <person name="Satake H."/>
            <person name="Nakayama K."/>
        </authorList>
    </citation>
    <scope>NUCLEOTIDE SEQUENCE</scope>
</reference>
<dbReference type="InterPro" id="IPR036397">
    <property type="entry name" value="RNaseH_sf"/>
</dbReference>
<proteinExistence type="predicted"/>
<accession>A0A699S0X6</accession>
<dbReference type="AlphaFoldDB" id="A0A699S0X6"/>
<dbReference type="InterPro" id="IPR039537">
    <property type="entry name" value="Retrotran_Ty1/copia-like"/>
</dbReference>
<feature type="non-terminal residue" evidence="2">
    <location>
        <position position="1"/>
    </location>
</feature>
<dbReference type="EMBL" id="BKCJ011129692">
    <property type="protein sequence ID" value="GFC91061.1"/>
    <property type="molecule type" value="Genomic_DNA"/>
</dbReference>
<sequence length="156" mass="17631">KNSDLNQFCRLKGIKREFSVPRTPQQNGIGERKNQTLIEATRTMLADSLLPIPFWAVADNTACYVQNRVTMNYQPVHARNQTNSGAGFQANLDAEKAGEEFDQSYMLFPVWSSVGSTNPQNNAEDAAFDGKEHDFDLKSFFLQAVVLNQRNKITRQ</sequence>
<evidence type="ECO:0000259" key="1">
    <source>
        <dbReference type="PROSITE" id="PS50994"/>
    </source>
</evidence>
<dbReference type="PANTHER" id="PTHR42648">
    <property type="entry name" value="TRANSPOSASE, PUTATIVE-RELATED"/>
    <property type="match status" value="1"/>
</dbReference>
<dbReference type="InterPro" id="IPR001584">
    <property type="entry name" value="Integrase_cat-core"/>
</dbReference>
<organism evidence="2">
    <name type="scientific">Tanacetum cinerariifolium</name>
    <name type="common">Dalmatian daisy</name>
    <name type="synonym">Chrysanthemum cinerariifolium</name>
    <dbReference type="NCBI Taxonomy" id="118510"/>
    <lineage>
        <taxon>Eukaryota</taxon>
        <taxon>Viridiplantae</taxon>
        <taxon>Streptophyta</taxon>
        <taxon>Embryophyta</taxon>
        <taxon>Tracheophyta</taxon>
        <taxon>Spermatophyta</taxon>
        <taxon>Magnoliopsida</taxon>
        <taxon>eudicotyledons</taxon>
        <taxon>Gunneridae</taxon>
        <taxon>Pentapetalae</taxon>
        <taxon>asterids</taxon>
        <taxon>campanulids</taxon>
        <taxon>Asterales</taxon>
        <taxon>Asteraceae</taxon>
        <taxon>Asteroideae</taxon>
        <taxon>Anthemideae</taxon>
        <taxon>Anthemidinae</taxon>
        <taxon>Tanacetum</taxon>
    </lineage>
</organism>
<dbReference type="GO" id="GO:0015074">
    <property type="term" value="P:DNA integration"/>
    <property type="evidence" value="ECO:0007669"/>
    <property type="project" value="InterPro"/>
</dbReference>
<dbReference type="SUPFAM" id="SSF53098">
    <property type="entry name" value="Ribonuclease H-like"/>
    <property type="match status" value="1"/>
</dbReference>
<dbReference type="InterPro" id="IPR012337">
    <property type="entry name" value="RNaseH-like_sf"/>
</dbReference>
<protein>
    <submittedName>
        <fullName evidence="2">Putative ribonuclease H-like domain-containing protein</fullName>
    </submittedName>
</protein>
<dbReference type="GO" id="GO:0003676">
    <property type="term" value="F:nucleic acid binding"/>
    <property type="evidence" value="ECO:0007669"/>
    <property type="project" value="InterPro"/>
</dbReference>
<dbReference type="Gene3D" id="3.30.420.10">
    <property type="entry name" value="Ribonuclease H-like superfamily/Ribonuclease H"/>
    <property type="match status" value="1"/>
</dbReference>
<dbReference type="PROSITE" id="PS50994">
    <property type="entry name" value="INTEGRASE"/>
    <property type="match status" value="1"/>
</dbReference>
<comment type="caution">
    <text evidence="2">The sequence shown here is derived from an EMBL/GenBank/DDBJ whole genome shotgun (WGS) entry which is preliminary data.</text>
</comment>